<gene>
    <name evidence="2" type="ORF">LIPSTDRAFT_291116</name>
</gene>
<proteinExistence type="predicted"/>
<dbReference type="AlphaFoldDB" id="A0A1E3Q6R2"/>
<evidence type="ECO:0000256" key="1">
    <source>
        <dbReference type="SAM" id="SignalP"/>
    </source>
</evidence>
<evidence type="ECO:0000313" key="3">
    <source>
        <dbReference type="Proteomes" id="UP000094385"/>
    </source>
</evidence>
<organism evidence="2 3">
    <name type="scientific">Lipomyces starkeyi NRRL Y-11557</name>
    <dbReference type="NCBI Taxonomy" id="675824"/>
    <lineage>
        <taxon>Eukaryota</taxon>
        <taxon>Fungi</taxon>
        <taxon>Dikarya</taxon>
        <taxon>Ascomycota</taxon>
        <taxon>Saccharomycotina</taxon>
        <taxon>Lipomycetes</taxon>
        <taxon>Lipomycetales</taxon>
        <taxon>Lipomycetaceae</taxon>
        <taxon>Lipomyces</taxon>
    </lineage>
</organism>
<feature type="chain" id="PRO_5009134112" description="Secreted protein" evidence="1">
    <location>
        <begin position="21"/>
        <end position="94"/>
    </location>
</feature>
<evidence type="ECO:0008006" key="4">
    <source>
        <dbReference type="Google" id="ProtNLM"/>
    </source>
</evidence>
<name>A0A1E3Q6R2_LIPST</name>
<feature type="signal peptide" evidence="1">
    <location>
        <begin position="1"/>
        <end position="20"/>
    </location>
</feature>
<evidence type="ECO:0000313" key="2">
    <source>
        <dbReference type="EMBL" id="ODQ73356.1"/>
    </source>
</evidence>
<protein>
    <recommendedName>
        <fullName evidence="4">Secreted protein</fullName>
    </recommendedName>
</protein>
<reference evidence="2 3" key="1">
    <citation type="journal article" date="2016" name="Proc. Natl. Acad. Sci. U.S.A.">
        <title>Comparative genomics of biotechnologically important yeasts.</title>
        <authorList>
            <person name="Riley R."/>
            <person name="Haridas S."/>
            <person name="Wolfe K.H."/>
            <person name="Lopes M.R."/>
            <person name="Hittinger C.T."/>
            <person name="Goeker M."/>
            <person name="Salamov A.A."/>
            <person name="Wisecaver J.H."/>
            <person name="Long T.M."/>
            <person name="Calvey C.H."/>
            <person name="Aerts A.L."/>
            <person name="Barry K.W."/>
            <person name="Choi C."/>
            <person name="Clum A."/>
            <person name="Coughlan A.Y."/>
            <person name="Deshpande S."/>
            <person name="Douglass A.P."/>
            <person name="Hanson S.J."/>
            <person name="Klenk H.-P."/>
            <person name="LaButti K.M."/>
            <person name="Lapidus A."/>
            <person name="Lindquist E.A."/>
            <person name="Lipzen A.M."/>
            <person name="Meier-Kolthoff J.P."/>
            <person name="Ohm R.A."/>
            <person name="Otillar R.P."/>
            <person name="Pangilinan J.L."/>
            <person name="Peng Y."/>
            <person name="Rokas A."/>
            <person name="Rosa C.A."/>
            <person name="Scheuner C."/>
            <person name="Sibirny A.A."/>
            <person name="Slot J.C."/>
            <person name="Stielow J.B."/>
            <person name="Sun H."/>
            <person name="Kurtzman C.P."/>
            <person name="Blackwell M."/>
            <person name="Grigoriev I.V."/>
            <person name="Jeffries T.W."/>
        </authorList>
    </citation>
    <scope>NUCLEOTIDE SEQUENCE [LARGE SCALE GENOMIC DNA]</scope>
    <source>
        <strain evidence="2 3">NRRL Y-11557</strain>
    </source>
</reference>
<sequence length="94" mass="10617">MASQLCRALTLFSLYYFLTGHCNHSCMSLQNLKSIYGTSFKRIRCAFTSPSPPRTCPGVIHRESSNSSGSVIKNERKQELEYSSDYASLSTVYY</sequence>
<dbReference type="EMBL" id="KV454294">
    <property type="protein sequence ID" value="ODQ73356.1"/>
    <property type="molecule type" value="Genomic_DNA"/>
</dbReference>
<dbReference type="Proteomes" id="UP000094385">
    <property type="component" value="Unassembled WGS sequence"/>
</dbReference>
<accession>A0A1E3Q6R2</accession>
<keyword evidence="1" id="KW-0732">Signal</keyword>
<keyword evidence="3" id="KW-1185">Reference proteome</keyword>